<comment type="caution">
    <text evidence="2">The sequence shown here is derived from an EMBL/GenBank/DDBJ whole genome shotgun (WGS) entry which is preliminary data.</text>
</comment>
<organism evidence="2 3">
    <name type="scientific">Aquibium carbonis</name>
    <dbReference type="NCBI Taxonomy" id="2495581"/>
    <lineage>
        <taxon>Bacteria</taxon>
        <taxon>Pseudomonadati</taxon>
        <taxon>Pseudomonadota</taxon>
        <taxon>Alphaproteobacteria</taxon>
        <taxon>Hyphomicrobiales</taxon>
        <taxon>Phyllobacteriaceae</taxon>
        <taxon>Aquibium</taxon>
    </lineage>
</organism>
<dbReference type="AlphaFoldDB" id="A0A429YVH1"/>
<protein>
    <submittedName>
        <fullName evidence="2">Uncharacterized protein</fullName>
    </submittedName>
</protein>
<keyword evidence="1" id="KW-0472">Membrane</keyword>
<evidence type="ECO:0000256" key="1">
    <source>
        <dbReference type="SAM" id="Phobius"/>
    </source>
</evidence>
<accession>A0A429YVH1</accession>
<reference evidence="2 3" key="1">
    <citation type="submission" date="2018-12" db="EMBL/GenBank/DDBJ databases">
        <title>Mesorhizobium carbonis sp. nov., isolated from coal mine water.</title>
        <authorList>
            <person name="Xin W."/>
            <person name="Xu Z."/>
            <person name="Xiang F."/>
            <person name="Zhang J."/>
            <person name="Xi L."/>
            <person name="Liu J."/>
        </authorList>
    </citation>
    <scope>NUCLEOTIDE SEQUENCE [LARGE SCALE GENOMIC DNA]</scope>
    <source>
        <strain evidence="2 3">B2.3</strain>
    </source>
</reference>
<feature type="transmembrane region" description="Helical" evidence="1">
    <location>
        <begin position="80"/>
        <end position="100"/>
    </location>
</feature>
<keyword evidence="1" id="KW-1133">Transmembrane helix</keyword>
<dbReference type="EMBL" id="RWKW01000055">
    <property type="protein sequence ID" value="RST85451.1"/>
    <property type="molecule type" value="Genomic_DNA"/>
</dbReference>
<gene>
    <name evidence="2" type="ORF">EJC49_15275</name>
</gene>
<proteinExistence type="predicted"/>
<evidence type="ECO:0000313" key="2">
    <source>
        <dbReference type="EMBL" id="RST85451.1"/>
    </source>
</evidence>
<feature type="transmembrane region" description="Helical" evidence="1">
    <location>
        <begin position="19"/>
        <end position="37"/>
    </location>
</feature>
<dbReference type="OrthoDB" id="8454371at2"/>
<evidence type="ECO:0000313" key="3">
    <source>
        <dbReference type="Proteomes" id="UP000278398"/>
    </source>
</evidence>
<feature type="transmembrane region" description="Helical" evidence="1">
    <location>
        <begin position="43"/>
        <end position="60"/>
    </location>
</feature>
<keyword evidence="1" id="KW-0812">Transmembrane</keyword>
<keyword evidence="3" id="KW-1185">Reference proteome</keyword>
<dbReference type="Proteomes" id="UP000278398">
    <property type="component" value="Unassembled WGS sequence"/>
</dbReference>
<name>A0A429YVH1_9HYPH</name>
<sequence length="101" mass="10881">MEQHEDAVRTSSRLKRAEVAASFGAGLIGGGIGVFAAPYAADLALYVLVAGVLMHGWGMYDKHAIERNAGRPEAGWMKVLYWLCWAVLAGLGILLLVRVLL</sequence>
<dbReference type="RefSeq" id="WP_126700801.1">
    <property type="nucleotide sequence ID" value="NZ_RWKW01000055.1"/>
</dbReference>